<dbReference type="Proteomes" id="UP001437256">
    <property type="component" value="Unassembled WGS sequence"/>
</dbReference>
<dbReference type="EMBL" id="JBBXMP010000593">
    <property type="protein sequence ID" value="KAL0057309.1"/>
    <property type="molecule type" value="Genomic_DNA"/>
</dbReference>
<feature type="region of interest" description="Disordered" evidence="1">
    <location>
        <begin position="1"/>
        <end position="27"/>
    </location>
</feature>
<evidence type="ECO:0000313" key="2">
    <source>
        <dbReference type="EMBL" id="KAL0057309.1"/>
    </source>
</evidence>
<keyword evidence="3" id="KW-1185">Reference proteome</keyword>
<name>A0ABR2Z8J0_9AGAR</name>
<evidence type="ECO:0000313" key="3">
    <source>
        <dbReference type="Proteomes" id="UP001437256"/>
    </source>
</evidence>
<feature type="compositionally biased region" description="Low complexity" evidence="1">
    <location>
        <begin position="368"/>
        <end position="378"/>
    </location>
</feature>
<feature type="region of interest" description="Disordered" evidence="1">
    <location>
        <begin position="364"/>
        <end position="395"/>
    </location>
</feature>
<accession>A0ABR2Z8J0</accession>
<reference evidence="2 3" key="1">
    <citation type="submission" date="2024-05" db="EMBL/GenBank/DDBJ databases">
        <title>A draft genome resource for the thread blight pathogen Marasmius tenuissimus strain MS-2.</title>
        <authorList>
            <person name="Yulfo-Soto G.E."/>
            <person name="Baruah I.K."/>
            <person name="Amoako-Attah I."/>
            <person name="Bukari Y."/>
            <person name="Meinhardt L.W."/>
            <person name="Bailey B.A."/>
            <person name="Cohen S.P."/>
        </authorList>
    </citation>
    <scope>NUCLEOTIDE SEQUENCE [LARGE SCALE GENOMIC DNA]</scope>
    <source>
        <strain evidence="2 3">MS-2</strain>
    </source>
</reference>
<feature type="region of interest" description="Disordered" evidence="1">
    <location>
        <begin position="239"/>
        <end position="259"/>
    </location>
</feature>
<organism evidence="2 3">
    <name type="scientific">Marasmius tenuissimus</name>
    <dbReference type="NCBI Taxonomy" id="585030"/>
    <lineage>
        <taxon>Eukaryota</taxon>
        <taxon>Fungi</taxon>
        <taxon>Dikarya</taxon>
        <taxon>Basidiomycota</taxon>
        <taxon>Agaricomycotina</taxon>
        <taxon>Agaricomycetes</taxon>
        <taxon>Agaricomycetidae</taxon>
        <taxon>Agaricales</taxon>
        <taxon>Marasmiineae</taxon>
        <taxon>Marasmiaceae</taxon>
        <taxon>Marasmius</taxon>
    </lineage>
</organism>
<protein>
    <submittedName>
        <fullName evidence="2">Uncharacterized protein</fullName>
    </submittedName>
</protein>
<comment type="caution">
    <text evidence="2">The sequence shown here is derived from an EMBL/GenBank/DDBJ whole genome shotgun (WGS) entry which is preliminary data.</text>
</comment>
<sequence length="619" mass="69217">MNTKGKSVGALSTKSKGSRTLSQPMSTDWLQTYTAAADRRSEDEKRRQERQEMLERQKREVKFIVWYDPQKQPYRITYSIQHYPRASLSAILHLISNLELSDKSYIELWDFLTRSWTNVTLDSEFDVDKERTTLIRVGLSLRTILDPADCEGLQLQLDLQPHYRRGTKRVAEQLASPVKRLRIEPVDMGIDSSSIPNLPPAPAVSPRAQLPSLPCPSLSVSPSASNLFAPSSTSTLLPLSKSDIPLPPIRGPSSSRTRDVAHSTANVSKTEKRFPLDYSVAFFGIGIRKIMDEKADDPKATEVNLYPKHFGIGYRKSSAVTYKKKWNEASEALQDEFIALGDADTWAEFRRRIDLELQTQPNITPCRTTTTVPIQPTIPDRPTPSSGTHPNAQLQAQQSISPLPTSVVSCQSSLLLVQDAATARTRNIARSPIGSISPLLSPCKLVEVSNPGRCGNRESLSDYSSAFNDTASFFANDILQEEAAGRDLCPFCDEKILPPSKILSDMLSKLLLVTEPDPLPWNADHRKAASFTVTIAFCSRHRYESELAQHPQSLLWPRNIDSLTVFRRVLAIRQVILKLIHKPEGSPFFKQTYLYIREHGRISPVKRMNGGKPLCNGTG</sequence>
<proteinExistence type="predicted"/>
<feature type="compositionally biased region" description="Polar residues" evidence="1">
    <location>
        <begin position="383"/>
        <end position="395"/>
    </location>
</feature>
<gene>
    <name evidence="2" type="ORF">AAF712_016056</name>
</gene>
<evidence type="ECO:0000256" key="1">
    <source>
        <dbReference type="SAM" id="MobiDB-lite"/>
    </source>
</evidence>